<dbReference type="GeneID" id="114324628"/>
<dbReference type="Proteomes" id="UP001652700">
    <property type="component" value="Unplaced"/>
</dbReference>
<sequence length="82" mass="10059">MPSVPKSSRPMKFPYTFTAKLVQFPYKHYFKHNWIYRYYVFGVIASLPIFMYLSRLAHSPGNVEQWKEIRRKEEEEQRHKFA</sequence>
<keyword evidence="1" id="KW-0812">Transmembrane</keyword>
<feature type="transmembrane region" description="Helical" evidence="1">
    <location>
        <begin position="34"/>
        <end position="53"/>
    </location>
</feature>
<reference evidence="2" key="2">
    <citation type="submission" date="2025-05" db="UniProtKB">
        <authorList>
            <consortium name="EnsemblMetazoa"/>
        </authorList>
    </citation>
    <scope>IDENTIFICATION</scope>
</reference>
<keyword evidence="3" id="KW-1185">Reference proteome</keyword>
<evidence type="ECO:0000313" key="4">
    <source>
        <dbReference type="RefSeq" id="XP_028128302.1"/>
    </source>
</evidence>
<keyword evidence="1" id="KW-1133">Transmembrane helix</keyword>
<evidence type="ECO:0000256" key="1">
    <source>
        <dbReference type="SAM" id="Phobius"/>
    </source>
</evidence>
<dbReference type="RefSeq" id="XP_028128302.1">
    <property type="nucleotide sequence ID" value="XM_028272501.1"/>
</dbReference>
<gene>
    <name evidence="4" type="primary">LOC114324628</name>
</gene>
<organism evidence="4">
    <name type="scientific">Diabrotica virgifera virgifera</name>
    <name type="common">western corn rootworm</name>
    <dbReference type="NCBI Taxonomy" id="50390"/>
    <lineage>
        <taxon>Eukaryota</taxon>
        <taxon>Metazoa</taxon>
        <taxon>Ecdysozoa</taxon>
        <taxon>Arthropoda</taxon>
        <taxon>Hexapoda</taxon>
        <taxon>Insecta</taxon>
        <taxon>Pterygota</taxon>
        <taxon>Neoptera</taxon>
        <taxon>Endopterygota</taxon>
        <taxon>Coleoptera</taxon>
        <taxon>Polyphaga</taxon>
        <taxon>Cucujiformia</taxon>
        <taxon>Chrysomeloidea</taxon>
        <taxon>Chrysomelidae</taxon>
        <taxon>Galerucinae</taxon>
        <taxon>Diabroticina</taxon>
        <taxon>Diabroticites</taxon>
        <taxon>Diabrotica</taxon>
    </lineage>
</organism>
<dbReference type="EnsemblMetazoa" id="XM_028272501.2">
    <property type="protein sequence ID" value="XP_028128302.1"/>
    <property type="gene ID" value="LOC114324628"/>
</dbReference>
<reference evidence="4" key="1">
    <citation type="submission" date="2025-04" db="UniProtKB">
        <authorList>
            <consortium name="RefSeq"/>
        </authorList>
    </citation>
    <scope>IDENTIFICATION</scope>
    <source>
        <tissue evidence="4">Whole insect</tissue>
    </source>
</reference>
<dbReference type="KEGG" id="dvv:114324628"/>
<dbReference type="AlphaFoldDB" id="A0A6P7F0B8"/>
<name>A0A6P7F0B8_DIAVI</name>
<dbReference type="InParanoid" id="A0A6P7F0B8"/>
<protein>
    <submittedName>
        <fullName evidence="4">Uncharacterized protein LOC114324628</fullName>
    </submittedName>
</protein>
<evidence type="ECO:0000313" key="2">
    <source>
        <dbReference type="EnsemblMetazoa" id="XP_028128302.1"/>
    </source>
</evidence>
<keyword evidence="1" id="KW-0472">Membrane</keyword>
<evidence type="ECO:0000313" key="3">
    <source>
        <dbReference type="Proteomes" id="UP001652700"/>
    </source>
</evidence>
<accession>A0A6P7F0B8</accession>
<proteinExistence type="predicted"/>